<dbReference type="EMBL" id="JAAZQD010000002">
    <property type="protein sequence ID" value="NKZ38689.1"/>
    <property type="molecule type" value="Genomic_DNA"/>
</dbReference>
<organism evidence="1 2">
    <name type="scientific">Oleiagrimonas citrea</name>
    <dbReference type="NCBI Taxonomy" id="1665687"/>
    <lineage>
        <taxon>Bacteria</taxon>
        <taxon>Pseudomonadati</taxon>
        <taxon>Pseudomonadota</taxon>
        <taxon>Gammaproteobacteria</taxon>
        <taxon>Lysobacterales</taxon>
        <taxon>Rhodanobacteraceae</taxon>
        <taxon>Oleiagrimonas</taxon>
    </lineage>
</organism>
<proteinExistence type="predicted"/>
<dbReference type="AlphaFoldDB" id="A0A846ZMD2"/>
<reference evidence="1 2" key="1">
    <citation type="journal article" date="2017" name="Int. J. Syst. Evol. Microbiol.">
        <title>Oleiagrimonas citrea sp. nov., a marine bacterium isolated from tidal flat sediment and emended description of the genus Oleiagrimonas Fang et al. 2015 and Oleiagrimonas soli.</title>
        <authorList>
            <person name="Yang S.H."/>
            <person name="Seo H.S."/>
            <person name="Seong C.N."/>
            <person name="Kwon K.K."/>
        </authorList>
    </citation>
    <scope>NUCLEOTIDE SEQUENCE [LARGE SCALE GENOMIC DNA]</scope>
    <source>
        <strain evidence="1 2">MEBiC09124</strain>
    </source>
</reference>
<accession>A0A846ZMD2</accession>
<evidence type="ECO:0000313" key="1">
    <source>
        <dbReference type="EMBL" id="NKZ38689.1"/>
    </source>
</evidence>
<keyword evidence="2" id="KW-1185">Reference proteome</keyword>
<sequence>MELSKDQTDSVSLAALAADAGVRLRAGQYDWLASSYGYALAYGRPIPDAIQQELQASLDELGATSLVKSDLPPRTSVAYFKPGESFLFAVATCELPTDASGSVQLELIVTIRNDRTYLCIEGISAQF</sequence>
<dbReference type="Proteomes" id="UP000541636">
    <property type="component" value="Unassembled WGS sequence"/>
</dbReference>
<name>A0A846ZMD2_9GAMM</name>
<gene>
    <name evidence="1" type="ORF">HF690_06920</name>
</gene>
<evidence type="ECO:0000313" key="2">
    <source>
        <dbReference type="Proteomes" id="UP000541636"/>
    </source>
</evidence>
<protein>
    <submittedName>
        <fullName evidence="1">Uncharacterized protein</fullName>
    </submittedName>
</protein>
<dbReference type="RefSeq" id="WP_168608932.1">
    <property type="nucleotide sequence ID" value="NZ_JAAZQD010000002.1"/>
</dbReference>
<comment type="caution">
    <text evidence="1">The sequence shown here is derived from an EMBL/GenBank/DDBJ whole genome shotgun (WGS) entry which is preliminary data.</text>
</comment>